<dbReference type="GO" id="GO:0000272">
    <property type="term" value="P:polysaccharide catabolic process"/>
    <property type="evidence" value="ECO:0007669"/>
    <property type="project" value="TreeGrafter"/>
</dbReference>
<accession>A0A7T1F3F2</accession>
<keyword evidence="4" id="KW-1185">Reference proteome</keyword>
<dbReference type="GO" id="GO:0046556">
    <property type="term" value="F:alpha-L-arabinofuranosidase activity"/>
    <property type="evidence" value="ECO:0007669"/>
    <property type="project" value="UniProtKB-EC"/>
</dbReference>
<dbReference type="KEGG" id="alam:RT761_02251"/>
<comment type="subunit">
    <text evidence="1">Homohexamer; trimer of dimers.</text>
</comment>
<keyword evidence="3" id="KW-0326">Glycosidase</keyword>
<proteinExistence type="predicted"/>
<evidence type="ECO:0000313" key="4">
    <source>
        <dbReference type="Proteomes" id="UP000594463"/>
    </source>
</evidence>
<dbReference type="SUPFAM" id="SSF51445">
    <property type="entry name" value="(Trans)glycosidases"/>
    <property type="match status" value="1"/>
</dbReference>
<dbReference type="RefSeq" id="WP_218111511.1">
    <property type="nucleotide sequence ID" value="NZ_CP065383.1"/>
</dbReference>
<organism evidence="3 4">
    <name type="scientific">Atribacter laminatus</name>
    <dbReference type="NCBI Taxonomy" id="2847778"/>
    <lineage>
        <taxon>Bacteria</taxon>
        <taxon>Pseudomonadati</taxon>
        <taxon>Atribacterota</taxon>
        <taxon>Atribacteria</taxon>
        <taxon>Atribacterales</taxon>
        <taxon>Atribacteraceae</taxon>
        <taxon>Atribacter</taxon>
    </lineage>
</organism>
<dbReference type="Gene3D" id="3.20.20.80">
    <property type="entry name" value="Glycosidases"/>
    <property type="match status" value="1"/>
</dbReference>
<gene>
    <name evidence="3" type="primary">abf2</name>
    <name evidence="3" type="ORF">RT761_02251</name>
</gene>
<dbReference type="Proteomes" id="UP000594463">
    <property type="component" value="Chromosome"/>
</dbReference>
<evidence type="ECO:0000259" key="2">
    <source>
        <dbReference type="SMART" id="SM00813"/>
    </source>
</evidence>
<dbReference type="SMART" id="SM00813">
    <property type="entry name" value="Alpha-L-AF_C"/>
    <property type="match status" value="1"/>
</dbReference>
<dbReference type="EC" id="3.2.1.55" evidence="3"/>
<reference evidence="3 4" key="1">
    <citation type="journal article" date="2021" name="Nat. Commun.">
        <title>Isolation of a member of the candidate phylum Atribacteria reveals a unique cell membrane structure.</title>
        <authorList>
            <person name="Taiki K."/>
            <person name="Nobu M.K."/>
            <person name="Kusada H."/>
            <person name="Meng X.-Y."/>
            <person name="Hosoki N."/>
            <person name="Uematsu K."/>
            <person name="Yoshioka H."/>
            <person name="Kamagata Y."/>
            <person name="Tamaki H."/>
        </authorList>
    </citation>
    <scope>NUCLEOTIDE SEQUENCE [LARGE SCALE GENOMIC DNA]</scope>
    <source>
        <strain evidence="3 4">RT761</strain>
    </source>
</reference>
<dbReference type="PANTHER" id="PTHR43576">
    <property type="entry name" value="ALPHA-L-ARABINOFURANOSIDASE C-RELATED"/>
    <property type="match status" value="1"/>
</dbReference>
<dbReference type="Pfam" id="PF06964">
    <property type="entry name" value="Alpha-L-AF_C"/>
    <property type="match status" value="1"/>
</dbReference>
<dbReference type="GO" id="GO:0046373">
    <property type="term" value="P:L-arabinose metabolic process"/>
    <property type="evidence" value="ECO:0007669"/>
    <property type="project" value="InterPro"/>
</dbReference>
<dbReference type="InterPro" id="IPR017853">
    <property type="entry name" value="GH"/>
</dbReference>
<evidence type="ECO:0000313" key="3">
    <source>
        <dbReference type="EMBL" id="QPM69023.1"/>
    </source>
</evidence>
<dbReference type="AlphaFoldDB" id="A0A7T1F3F2"/>
<dbReference type="PANTHER" id="PTHR43576:SF3">
    <property type="entry name" value="ALPHA-L-ARABINOFURANOSIDASE C"/>
    <property type="match status" value="1"/>
</dbReference>
<evidence type="ECO:0000256" key="1">
    <source>
        <dbReference type="ARBA" id="ARBA00011165"/>
    </source>
</evidence>
<dbReference type="EMBL" id="CP065383">
    <property type="protein sequence ID" value="QPM69023.1"/>
    <property type="molecule type" value="Genomic_DNA"/>
</dbReference>
<protein>
    <submittedName>
        <fullName evidence="3">Intracellular exo-alpha-L-arabinofuranosidase 2</fullName>
        <ecNumber evidence="3">3.2.1.55</ecNumber>
    </submittedName>
</protein>
<dbReference type="InterPro" id="IPR010720">
    <property type="entry name" value="Alpha-L-AF_C"/>
</dbReference>
<name>A0A7T1F3F2_ATRLM</name>
<sequence>MKGIDPSIKVIAVGADNPEWDLTVLKHAGKVIDYISIHQYHGSDDYYDTVASAYYVEERLQLLDSLIKHLQLDHIKIALDEWNVWYQVIPEAEVTEKKMVFLEEPYALKDALFAAGVFFALHRRCDSVQMANLAQMVNALGMIKTNSQSIVLTPIYHVFDLFVKHASRTPLGIFTALKSIP</sequence>
<feature type="domain" description="Alpha-L-arabinofuranosidase C-terminal" evidence="2">
    <location>
        <begin position="80"/>
        <end position="179"/>
    </location>
</feature>
<keyword evidence="3" id="KW-0378">Hydrolase</keyword>